<dbReference type="AlphaFoldDB" id="A0A3M7T7D2"/>
<evidence type="ECO:0000313" key="2">
    <source>
        <dbReference type="Proteomes" id="UP000276133"/>
    </source>
</evidence>
<protein>
    <submittedName>
        <fullName evidence="1">Uncharacterized protein</fullName>
    </submittedName>
</protein>
<dbReference type="EMBL" id="REGN01000185">
    <property type="protein sequence ID" value="RNA43720.1"/>
    <property type="molecule type" value="Genomic_DNA"/>
</dbReference>
<evidence type="ECO:0000313" key="1">
    <source>
        <dbReference type="EMBL" id="RNA43720.1"/>
    </source>
</evidence>
<comment type="caution">
    <text evidence="1">The sequence shown here is derived from an EMBL/GenBank/DDBJ whole genome shotgun (WGS) entry which is preliminary data.</text>
</comment>
<organism evidence="1 2">
    <name type="scientific">Brachionus plicatilis</name>
    <name type="common">Marine rotifer</name>
    <name type="synonym">Brachionus muelleri</name>
    <dbReference type="NCBI Taxonomy" id="10195"/>
    <lineage>
        <taxon>Eukaryota</taxon>
        <taxon>Metazoa</taxon>
        <taxon>Spiralia</taxon>
        <taxon>Gnathifera</taxon>
        <taxon>Rotifera</taxon>
        <taxon>Eurotatoria</taxon>
        <taxon>Monogononta</taxon>
        <taxon>Pseudotrocha</taxon>
        <taxon>Ploima</taxon>
        <taxon>Brachionidae</taxon>
        <taxon>Brachionus</taxon>
    </lineage>
</organism>
<keyword evidence="2" id="KW-1185">Reference proteome</keyword>
<name>A0A3M7T7D2_BRAPC</name>
<sequence length="65" mass="7665">MNLKHFSGTIHIETYQKLTVHRLLNVTNANKKLVLKTRLKEKEIVDVQDQGKLRMSQKLFPLLKH</sequence>
<gene>
    <name evidence="1" type="ORF">BpHYR1_045984</name>
</gene>
<reference evidence="1 2" key="1">
    <citation type="journal article" date="2018" name="Sci. Rep.">
        <title>Genomic signatures of local adaptation to the degree of environmental predictability in rotifers.</title>
        <authorList>
            <person name="Franch-Gras L."/>
            <person name="Hahn C."/>
            <person name="Garcia-Roger E.M."/>
            <person name="Carmona M.J."/>
            <person name="Serra M."/>
            <person name="Gomez A."/>
        </authorList>
    </citation>
    <scope>NUCLEOTIDE SEQUENCE [LARGE SCALE GENOMIC DNA]</scope>
    <source>
        <strain evidence="1">HYR1</strain>
    </source>
</reference>
<proteinExistence type="predicted"/>
<accession>A0A3M7T7D2</accession>
<dbReference type="Proteomes" id="UP000276133">
    <property type="component" value="Unassembled WGS sequence"/>
</dbReference>